<dbReference type="HOGENOM" id="CLU_1157412_0_0_1"/>
<reference evidence="3" key="1">
    <citation type="submission" date="2007-03" db="EMBL/GenBank/DDBJ databases">
        <title>Annotation of Culex pipiens quinquefasciatus.</title>
        <authorList>
            <consortium name="The Broad Institute Genome Sequencing Platform"/>
            <person name="Atkinson P.W."/>
            <person name="Hemingway J."/>
            <person name="Christensen B.M."/>
            <person name="Higgs S."/>
            <person name="Kodira C."/>
            <person name="Hannick L."/>
            <person name="Megy K."/>
            <person name="O'Leary S."/>
            <person name="Pearson M."/>
            <person name="Haas B.J."/>
            <person name="Mauceli E."/>
            <person name="Wortman J.R."/>
            <person name="Lee N.H."/>
            <person name="Guigo R."/>
            <person name="Stanke M."/>
            <person name="Alvarado L."/>
            <person name="Amedeo P."/>
            <person name="Antoine C.H."/>
            <person name="Arensburger P."/>
            <person name="Bidwell S.L."/>
            <person name="Crawford M."/>
            <person name="Camaro F."/>
            <person name="Devon K."/>
            <person name="Engels R."/>
            <person name="Hammond M."/>
            <person name="Howarth C."/>
            <person name="Koehrsen M."/>
            <person name="Lawson D."/>
            <person name="Montgomery P."/>
            <person name="Nene V."/>
            <person name="Nusbaum C."/>
            <person name="Puiu D."/>
            <person name="Romero-Severson J."/>
            <person name="Severson D.W."/>
            <person name="Shumway M."/>
            <person name="Sisk P."/>
            <person name="Stolte C."/>
            <person name="Zeng Q."/>
            <person name="Eisenstadt E."/>
            <person name="Fraser-Liggett C."/>
            <person name="Strausberg R."/>
            <person name="Galagan J."/>
            <person name="Birren B."/>
            <person name="Collins F.H."/>
        </authorList>
    </citation>
    <scope>NUCLEOTIDE SEQUENCE [LARGE SCALE GENOMIC DNA]</scope>
    <source>
        <strain evidence="3">JHB</strain>
    </source>
</reference>
<dbReference type="PROSITE" id="PS51155">
    <property type="entry name" value="CHIT_BIND_RR_2"/>
    <property type="match status" value="1"/>
</dbReference>
<evidence type="ECO:0000313" key="5">
    <source>
        <dbReference type="Proteomes" id="UP000002320"/>
    </source>
</evidence>
<evidence type="ECO:0000313" key="3">
    <source>
        <dbReference type="EMBL" id="EDS37519.1"/>
    </source>
</evidence>
<gene>
    <name evidence="4" type="primary">6045456</name>
    <name evidence="3" type="ORF">CpipJ_CPIJ011209</name>
</gene>
<feature type="signal peptide" evidence="2">
    <location>
        <begin position="1"/>
        <end position="18"/>
    </location>
</feature>
<protein>
    <submittedName>
        <fullName evidence="3">Predicted protein</fullName>
    </submittedName>
</protein>
<dbReference type="EnsemblMetazoa" id="CPIJ011209-RA">
    <property type="protein sequence ID" value="CPIJ011209-PA"/>
    <property type="gene ID" value="CPIJ011209"/>
</dbReference>
<proteinExistence type="predicted"/>
<name>B0WZK5_CULQU</name>
<dbReference type="PRINTS" id="PR00947">
    <property type="entry name" value="CUTICLE"/>
</dbReference>
<evidence type="ECO:0000256" key="1">
    <source>
        <dbReference type="PROSITE-ProRule" id="PRU00497"/>
    </source>
</evidence>
<dbReference type="GO" id="GO:0042302">
    <property type="term" value="F:structural constituent of cuticle"/>
    <property type="evidence" value="ECO:0007669"/>
    <property type="project" value="UniProtKB-UniRule"/>
</dbReference>
<dbReference type="EMBL" id="DS232209">
    <property type="protein sequence ID" value="EDS37519.1"/>
    <property type="molecule type" value="Genomic_DNA"/>
</dbReference>
<dbReference type="InParanoid" id="B0WZK5"/>
<dbReference type="VEuPathDB" id="VectorBase:CQUJHB010939"/>
<dbReference type="AlphaFoldDB" id="B0WZK5"/>
<dbReference type="InterPro" id="IPR000618">
    <property type="entry name" value="Insect_cuticle"/>
</dbReference>
<feature type="chain" id="PRO_5011408720" evidence="2">
    <location>
        <begin position="19"/>
        <end position="240"/>
    </location>
</feature>
<organism>
    <name type="scientific">Culex quinquefasciatus</name>
    <name type="common">Southern house mosquito</name>
    <name type="synonym">Culex pungens</name>
    <dbReference type="NCBI Taxonomy" id="7176"/>
    <lineage>
        <taxon>Eukaryota</taxon>
        <taxon>Metazoa</taxon>
        <taxon>Ecdysozoa</taxon>
        <taxon>Arthropoda</taxon>
        <taxon>Hexapoda</taxon>
        <taxon>Insecta</taxon>
        <taxon>Pterygota</taxon>
        <taxon>Neoptera</taxon>
        <taxon>Endopterygota</taxon>
        <taxon>Diptera</taxon>
        <taxon>Nematocera</taxon>
        <taxon>Culicoidea</taxon>
        <taxon>Culicidae</taxon>
        <taxon>Culicinae</taxon>
        <taxon>Culicini</taxon>
        <taxon>Culex</taxon>
        <taxon>Culex</taxon>
    </lineage>
</organism>
<dbReference type="OrthoDB" id="7757995at2759"/>
<dbReference type="KEGG" id="cqu:CpipJ_CPIJ011209"/>
<sequence length="240" mass="26818">MHILAASLVMLTISSVLSAPIRNNSIKVEDQYGSQDENGFVWGYNLSDGRKVVQNGVIREQTDGTKILVFDGSYSFIGSDGVEYIVEYYADETGYFFKQERDNYKKDFWNSNSTMRMQSHCWPTTPPGLNPAQTRTISEAMPEERQIRALILLKPLPKSAAATTLHRLPKPPVRGNKSSQALPISIDQPGPIAGNEFGHMGRAPHSIRVAQVATPGERRYGRWCRYRRGTLDYDGMGSSS</sequence>
<accession>B0WZK5</accession>
<dbReference type="Pfam" id="PF00379">
    <property type="entry name" value="Chitin_bind_4"/>
    <property type="match status" value="1"/>
</dbReference>
<dbReference type="VEuPathDB" id="VectorBase:CPIJ011209"/>
<reference evidence="4" key="2">
    <citation type="submission" date="2020-05" db="UniProtKB">
        <authorList>
            <consortium name="EnsemblMetazoa"/>
        </authorList>
    </citation>
    <scope>IDENTIFICATION</scope>
    <source>
        <strain evidence="4">JHB</strain>
    </source>
</reference>
<dbReference type="Proteomes" id="UP000002320">
    <property type="component" value="Unassembled WGS sequence"/>
</dbReference>
<keyword evidence="2" id="KW-0732">Signal</keyword>
<keyword evidence="5" id="KW-1185">Reference proteome</keyword>
<keyword evidence="1" id="KW-0193">Cuticle</keyword>
<evidence type="ECO:0000313" key="4">
    <source>
        <dbReference type="EnsemblMetazoa" id="CPIJ011209-PA"/>
    </source>
</evidence>
<evidence type="ECO:0000256" key="2">
    <source>
        <dbReference type="SAM" id="SignalP"/>
    </source>
</evidence>